<name>A0A7W4UTF3_LEIAQ</name>
<keyword evidence="2" id="KW-1003">Cell membrane</keyword>
<reference evidence="8 9" key="1">
    <citation type="submission" date="2020-08" db="EMBL/GenBank/DDBJ databases">
        <title>Sequencing the genomes of 1000 actinobacteria strains.</title>
        <authorList>
            <person name="Klenk H.-P."/>
        </authorList>
    </citation>
    <scope>NUCLEOTIDE SEQUENCE [LARGE SCALE GENOMIC DNA]</scope>
    <source>
        <strain evidence="8 9">DSM 20146</strain>
    </source>
</reference>
<keyword evidence="4 6" id="KW-1133">Transmembrane helix</keyword>
<feature type="transmembrane region" description="Helical" evidence="6">
    <location>
        <begin position="276"/>
        <end position="295"/>
    </location>
</feature>
<evidence type="ECO:0000259" key="7">
    <source>
        <dbReference type="PROSITE" id="PS50850"/>
    </source>
</evidence>
<proteinExistence type="predicted"/>
<gene>
    <name evidence="8" type="ORF">FHX33_000150</name>
</gene>
<dbReference type="PROSITE" id="PS50850">
    <property type="entry name" value="MFS"/>
    <property type="match status" value="1"/>
</dbReference>
<organism evidence="8 9">
    <name type="scientific">Leifsonia aquatica</name>
    <name type="common">Corynebacterium aquaticum</name>
    <dbReference type="NCBI Taxonomy" id="144185"/>
    <lineage>
        <taxon>Bacteria</taxon>
        <taxon>Bacillati</taxon>
        <taxon>Actinomycetota</taxon>
        <taxon>Actinomycetes</taxon>
        <taxon>Micrococcales</taxon>
        <taxon>Microbacteriaceae</taxon>
        <taxon>Leifsonia</taxon>
    </lineage>
</organism>
<sequence length="399" mass="39918">MTTIEQSYRRTTPALVVLALGLFVVGTNAFVIAGLLPQIASTLGTSPSAVSVSITTYSLVVAIAAPAVSILLPRVPRSTLMGAGLALFAVGTAVAALAPDLGWFIAGRTFSGVGGAALVPTATAAAAALSAPEKRGRALALVGAGFTLATAVGSPLGTALGGVAGWRFALWCVVALGAVLAVLIPLLVRRVPLAPPATLRRRLATLADLRVLALLATTVFMIAGFNIVYIFSAAVTRPSTGGSGSLLAVLLLAYGAAGIVGNIVAGPLTDRFGSRAVAAIALVGQVVALAVLPFVEASFAASLVVFALWGIAAFAIAIPVQHRLVHVDPETSALALSWYSTAMYVGIAIAPPIGSLALGAGGAEAVPVAGAVVTVVALAAFLLSYAARATFRSRSVPTL</sequence>
<evidence type="ECO:0000256" key="2">
    <source>
        <dbReference type="ARBA" id="ARBA00022475"/>
    </source>
</evidence>
<protein>
    <submittedName>
        <fullName evidence="8">DHA1 family inner membrane transport protein</fullName>
    </submittedName>
</protein>
<evidence type="ECO:0000256" key="5">
    <source>
        <dbReference type="ARBA" id="ARBA00023136"/>
    </source>
</evidence>
<dbReference type="Proteomes" id="UP000538196">
    <property type="component" value="Unassembled WGS sequence"/>
</dbReference>
<feature type="transmembrane region" description="Helical" evidence="6">
    <location>
        <begin position="79"/>
        <end position="98"/>
    </location>
</feature>
<dbReference type="InterPro" id="IPR011701">
    <property type="entry name" value="MFS"/>
</dbReference>
<feature type="transmembrane region" description="Helical" evidence="6">
    <location>
        <begin position="110"/>
        <end position="131"/>
    </location>
</feature>
<dbReference type="AlphaFoldDB" id="A0A7W4UTF3"/>
<feature type="domain" description="Major facilitator superfamily (MFS) profile" evidence="7">
    <location>
        <begin position="14"/>
        <end position="388"/>
    </location>
</feature>
<feature type="transmembrane region" description="Helical" evidence="6">
    <location>
        <begin position="332"/>
        <end position="353"/>
    </location>
</feature>
<dbReference type="GO" id="GO:0022857">
    <property type="term" value="F:transmembrane transporter activity"/>
    <property type="evidence" value="ECO:0007669"/>
    <property type="project" value="InterPro"/>
</dbReference>
<comment type="caution">
    <text evidence="8">The sequence shown here is derived from an EMBL/GenBank/DDBJ whole genome shotgun (WGS) entry which is preliminary data.</text>
</comment>
<dbReference type="SUPFAM" id="SSF103473">
    <property type="entry name" value="MFS general substrate transporter"/>
    <property type="match status" value="1"/>
</dbReference>
<feature type="transmembrane region" description="Helical" evidence="6">
    <location>
        <begin position="365"/>
        <end position="387"/>
    </location>
</feature>
<dbReference type="Gene3D" id="1.20.1250.20">
    <property type="entry name" value="MFS general substrate transporter like domains"/>
    <property type="match status" value="1"/>
</dbReference>
<dbReference type="EMBL" id="JACHVP010000001">
    <property type="protein sequence ID" value="MBB2965418.1"/>
    <property type="molecule type" value="Genomic_DNA"/>
</dbReference>
<dbReference type="Pfam" id="PF07690">
    <property type="entry name" value="MFS_1"/>
    <property type="match status" value="1"/>
</dbReference>
<accession>A0A7W4UTF3</accession>
<evidence type="ECO:0000256" key="4">
    <source>
        <dbReference type="ARBA" id="ARBA00022989"/>
    </source>
</evidence>
<dbReference type="RefSeq" id="WP_183428061.1">
    <property type="nucleotide sequence ID" value="NZ_JACHVP010000001.1"/>
</dbReference>
<keyword evidence="3 6" id="KW-0812">Transmembrane</keyword>
<keyword evidence="5 6" id="KW-0472">Membrane</keyword>
<dbReference type="PANTHER" id="PTHR43124:SF3">
    <property type="entry name" value="CHLORAMPHENICOL EFFLUX PUMP RV0191"/>
    <property type="match status" value="1"/>
</dbReference>
<evidence type="ECO:0000256" key="3">
    <source>
        <dbReference type="ARBA" id="ARBA00022692"/>
    </source>
</evidence>
<feature type="transmembrane region" description="Helical" evidence="6">
    <location>
        <begin position="48"/>
        <end position="72"/>
    </location>
</feature>
<evidence type="ECO:0000313" key="8">
    <source>
        <dbReference type="EMBL" id="MBB2965418.1"/>
    </source>
</evidence>
<dbReference type="CDD" id="cd17324">
    <property type="entry name" value="MFS_NepI_like"/>
    <property type="match status" value="1"/>
</dbReference>
<comment type="subcellular location">
    <subcellularLocation>
        <location evidence="1">Cell membrane</location>
        <topology evidence="1">Multi-pass membrane protein</topology>
    </subcellularLocation>
</comment>
<feature type="transmembrane region" description="Helical" evidence="6">
    <location>
        <begin position="209"/>
        <end position="232"/>
    </location>
</feature>
<evidence type="ECO:0000256" key="6">
    <source>
        <dbReference type="SAM" id="Phobius"/>
    </source>
</evidence>
<dbReference type="InterPro" id="IPR036259">
    <property type="entry name" value="MFS_trans_sf"/>
</dbReference>
<feature type="transmembrane region" description="Helical" evidence="6">
    <location>
        <begin position="244"/>
        <end position="264"/>
    </location>
</feature>
<feature type="transmembrane region" description="Helical" evidence="6">
    <location>
        <begin position="301"/>
        <end position="320"/>
    </location>
</feature>
<feature type="transmembrane region" description="Helical" evidence="6">
    <location>
        <begin position="138"/>
        <end position="156"/>
    </location>
</feature>
<evidence type="ECO:0000313" key="9">
    <source>
        <dbReference type="Proteomes" id="UP000538196"/>
    </source>
</evidence>
<feature type="transmembrane region" description="Helical" evidence="6">
    <location>
        <begin position="168"/>
        <end position="188"/>
    </location>
</feature>
<dbReference type="InterPro" id="IPR020846">
    <property type="entry name" value="MFS_dom"/>
</dbReference>
<dbReference type="GO" id="GO:0005886">
    <property type="term" value="C:plasma membrane"/>
    <property type="evidence" value="ECO:0007669"/>
    <property type="project" value="UniProtKB-SubCell"/>
</dbReference>
<feature type="transmembrane region" description="Helical" evidence="6">
    <location>
        <begin position="12"/>
        <end position="36"/>
    </location>
</feature>
<dbReference type="PANTHER" id="PTHR43124">
    <property type="entry name" value="PURINE EFFLUX PUMP PBUE"/>
    <property type="match status" value="1"/>
</dbReference>
<evidence type="ECO:0000256" key="1">
    <source>
        <dbReference type="ARBA" id="ARBA00004651"/>
    </source>
</evidence>
<dbReference type="InterPro" id="IPR050189">
    <property type="entry name" value="MFS_Efflux_Transporters"/>
</dbReference>
<keyword evidence="9" id="KW-1185">Reference proteome</keyword>